<keyword evidence="5" id="KW-0472">Membrane</keyword>
<evidence type="ECO:0000256" key="3">
    <source>
        <dbReference type="ARBA" id="ARBA00022692"/>
    </source>
</evidence>
<dbReference type="STRING" id="35525.A0A164WFM5"/>
<proteinExistence type="inferred from homology"/>
<dbReference type="InterPro" id="IPR007919">
    <property type="entry name" value="UPF0220"/>
</dbReference>
<dbReference type="GO" id="GO:0016020">
    <property type="term" value="C:membrane"/>
    <property type="evidence" value="ECO:0007669"/>
    <property type="project" value="UniProtKB-SubCell"/>
</dbReference>
<keyword evidence="3 6" id="KW-0812">Transmembrane</keyword>
<evidence type="ECO:0000313" key="7">
    <source>
        <dbReference type="Proteomes" id="UP000076858"/>
    </source>
</evidence>
<accession>A0A164WFM5</accession>
<comment type="similarity">
    <text evidence="2">Belongs to the UPF0220 family.</text>
</comment>
<evidence type="ECO:0000256" key="4">
    <source>
        <dbReference type="ARBA" id="ARBA00022989"/>
    </source>
</evidence>
<dbReference type="PANTHER" id="PTHR13180">
    <property type="entry name" value="SMALL MEMBRANE PROTEIN-RELATED"/>
    <property type="match status" value="1"/>
</dbReference>
<dbReference type="EMBL" id="LRGB01001253">
    <property type="protein sequence ID" value="KZS13219.1"/>
    <property type="molecule type" value="Genomic_DNA"/>
</dbReference>
<evidence type="ECO:0000256" key="1">
    <source>
        <dbReference type="ARBA" id="ARBA00004141"/>
    </source>
</evidence>
<dbReference type="AlphaFoldDB" id="A0A164WFM5"/>
<evidence type="ECO:0000256" key="2">
    <source>
        <dbReference type="ARBA" id="ARBA00005335"/>
    </source>
</evidence>
<name>A0A164WFM5_9CRUS</name>
<dbReference type="Pfam" id="PF05255">
    <property type="entry name" value="UPF0220"/>
    <property type="match status" value="1"/>
</dbReference>
<dbReference type="Proteomes" id="UP000076858">
    <property type="component" value="Unassembled WGS sequence"/>
</dbReference>
<keyword evidence="4" id="KW-1133">Transmembrane helix</keyword>
<evidence type="ECO:0000256" key="5">
    <source>
        <dbReference type="ARBA" id="ARBA00023136"/>
    </source>
</evidence>
<gene>
    <name evidence="6" type="ORF">APZ42_021703</name>
</gene>
<reference evidence="6 7" key="1">
    <citation type="submission" date="2016-03" db="EMBL/GenBank/DDBJ databases">
        <title>EvidentialGene: Evidence-directed Construction of Genes on Genomes.</title>
        <authorList>
            <person name="Gilbert D.G."/>
            <person name="Choi J.-H."/>
            <person name="Mockaitis K."/>
            <person name="Colbourne J."/>
            <person name="Pfrender M."/>
        </authorList>
    </citation>
    <scope>NUCLEOTIDE SEQUENCE [LARGE SCALE GENOMIC DNA]</scope>
    <source>
        <strain evidence="6 7">Xinb3</strain>
        <tissue evidence="6">Complete organism</tissue>
    </source>
</reference>
<comment type="caution">
    <text evidence="6">The sequence shown here is derived from an EMBL/GenBank/DDBJ whole genome shotgun (WGS) entry which is preliminary data.</text>
</comment>
<sequence>MPFLENLMERLNLQEKRNTYASIAAGILFASGWWMIFDVAARYPSMTDFHHAYHVCGVVGTLSMIMINMVSNGAIRGDSYSEEGCLGSRGARGWFFLGLVLGFTALIASSWILFQAYIIPANTPQWPGVGLFTQNLCIFLSSLMFRFGRSEELWSS</sequence>
<protein>
    <submittedName>
        <fullName evidence="6">Transmembrane protein 50B</fullName>
    </submittedName>
</protein>
<comment type="subcellular location">
    <subcellularLocation>
        <location evidence="1">Membrane</location>
        <topology evidence="1">Multi-pass membrane protein</topology>
    </subcellularLocation>
</comment>
<dbReference type="OrthoDB" id="268928at2759"/>
<evidence type="ECO:0000313" key="6">
    <source>
        <dbReference type="EMBL" id="KZS13219.1"/>
    </source>
</evidence>
<organism evidence="6 7">
    <name type="scientific">Daphnia magna</name>
    <dbReference type="NCBI Taxonomy" id="35525"/>
    <lineage>
        <taxon>Eukaryota</taxon>
        <taxon>Metazoa</taxon>
        <taxon>Ecdysozoa</taxon>
        <taxon>Arthropoda</taxon>
        <taxon>Crustacea</taxon>
        <taxon>Branchiopoda</taxon>
        <taxon>Diplostraca</taxon>
        <taxon>Cladocera</taxon>
        <taxon>Anomopoda</taxon>
        <taxon>Daphniidae</taxon>
        <taxon>Daphnia</taxon>
    </lineage>
</organism>
<keyword evidence="7" id="KW-1185">Reference proteome</keyword>